<dbReference type="eggNOG" id="COG5164">
    <property type="taxonomic scope" value="Bacteria"/>
</dbReference>
<dbReference type="Gene3D" id="2.60.40.1140">
    <property type="entry name" value="Collagen-binding surface protein Cna, B-type domain"/>
    <property type="match status" value="1"/>
</dbReference>
<evidence type="ECO:0000313" key="5">
    <source>
        <dbReference type="EMBL" id="EPY04243.1"/>
    </source>
</evidence>
<dbReference type="PROSITE" id="PS51127">
    <property type="entry name" value="BIG1"/>
    <property type="match status" value="1"/>
</dbReference>
<dbReference type="Gene3D" id="2.60.40.10">
    <property type="entry name" value="Immunoglobulins"/>
    <property type="match status" value="1"/>
</dbReference>
<dbReference type="Pfam" id="PF24547">
    <property type="entry name" value="DUF7601"/>
    <property type="match status" value="1"/>
</dbReference>
<dbReference type="RefSeq" id="WP_021262358.1">
    <property type="nucleotide sequence ID" value="NZ_ATMT01000099.1"/>
</dbReference>
<dbReference type="InterPro" id="IPR055382">
    <property type="entry name" value="DUF7601"/>
</dbReference>
<evidence type="ECO:0000313" key="6">
    <source>
        <dbReference type="Proteomes" id="UP000015344"/>
    </source>
</evidence>
<feature type="compositionally biased region" description="Gly residues" evidence="2">
    <location>
        <begin position="589"/>
        <end position="602"/>
    </location>
</feature>
<dbReference type="SMART" id="SM00634">
    <property type="entry name" value="BID_1"/>
    <property type="match status" value="1"/>
</dbReference>
<evidence type="ECO:0000256" key="1">
    <source>
        <dbReference type="ARBA" id="ARBA00010116"/>
    </source>
</evidence>
<dbReference type="InterPro" id="IPR013783">
    <property type="entry name" value="Ig-like_fold"/>
</dbReference>
<protein>
    <recommendedName>
        <fullName evidence="4">Big-1 domain-containing protein</fullName>
    </recommendedName>
</protein>
<feature type="transmembrane region" description="Helical" evidence="3">
    <location>
        <begin position="687"/>
        <end position="704"/>
    </location>
</feature>
<reference evidence="5 6" key="1">
    <citation type="submission" date="2013-05" db="EMBL/GenBank/DDBJ databases">
        <authorList>
            <person name="Strain E.A."/>
            <person name="Brown E."/>
            <person name="Allard M.W."/>
            <person name="Luo Y.L."/>
        </authorList>
    </citation>
    <scope>NUCLEOTIDE SEQUENCE [LARGE SCALE GENOMIC DNA]</scope>
    <source>
        <strain evidence="5 6">TS-15</strain>
    </source>
</reference>
<sequence>GLLIGQTVACNGGDKDKLFTYTVKFDGADPSKEYTYTYTKIEGTSETGTIQSGGAISLKHGETAIFDASQILKGVTYSVTQTDYTSDGYTTDPKTFVYTGTIEEKKIAEARFVNTRYLSSMLTLTANPAIVPGDGKTPSEITATLIDHEGKPVADREIVFTLPDNTEVKATTNAEGKAVISYTPRQLTGATPEVHTIGAKSTSTVDGVAIATPVTVTAMPAAITGVLRDNTTGKVIPNATVTVKNDDTNEEHTITTDENGVYFLPVPPGGSYTISYTQQYSINGTPSPVTFTQKAEIDSGVTGGLPVPAEITAVGIVLLKQPDGKPSLLNSAFAGKMLIYLRDANGDYILDQNGSPKAFDLQSNGTFHVDGLSTGDYKMEVRYEFEPGKELTLIRDKKLGVAKNGELNISQELVDPYGRITDATTGAVIEGAEVKLYYADTPRNRANGIVPGTEVMLPAIPGFAPNDNASPNQNSDATGAYAYMVFPDTDYYLVVSKAGYVTHKSETISVGSDIVRYDVQLTPISTDNGNNGSGNSNNGSGNGNNGSGNSNNGSGNGKTGSGNGNNGSGNSNNGSGNSNNGSGNSNNGSGNGNNGSGNGNNGSGNSNNGTSNSNNGTSNSNNGTSNSNNGTSNSNNGTSNSNNGTSNSNNGTSNSNNGTSNSNNGTSNSNNELDDVPQTGDNSTSPIFYMALALISLIVIGFCLPKRKKEKYIQ</sequence>
<keyword evidence="3" id="KW-0812">Transmembrane</keyword>
<feature type="non-terminal residue" evidence="5">
    <location>
        <position position="1"/>
    </location>
</feature>
<feature type="compositionally biased region" description="Low complexity" evidence="2">
    <location>
        <begin position="603"/>
        <end position="671"/>
    </location>
</feature>
<dbReference type="PATRIC" id="fig|1117108.3.peg.5368"/>
<feature type="compositionally biased region" description="Low complexity" evidence="2">
    <location>
        <begin position="568"/>
        <end position="588"/>
    </location>
</feature>
<dbReference type="InterPro" id="IPR008964">
    <property type="entry name" value="Invasin/intimin_cell_adhesion"/>
</dbReference>
<comment type="caution">
    <text evidence="5">The sequence shown here is derived from an EMBL/GenBank/DDBJ whole genome shotgun (WGS) entry which is preliminary data.</text>
</comment>
<name>S9SJI5_PAEAL</name>
<dbReference type="InterPro" id="IPR003344">
    <property type="entry name" value="Big_1_dom"/>
</dbReference>
<feature type="compositionally biased region" description="Gly residues" evidence="2">
    <location>
        <begin position="554"/>
        <end position="567"/>
    </location>
</feature>
<keyword evidence="3" id="KW-0472">Membrane</keyword>
<dbReference type="SUPFAM" id="SSF49464">
    <property type="entry name" value="Carboxypeptidase regulatory domain-like"/>
    <property type="match status" value="1"/>
</dbReference>
<dbReference type="SUPFAM" id="SSF49373">
    <property type="entry name" value="Invasin/intimin cell-adhesion fragments"/>
    <property type="match status" value="1"/>
</dbReference>
<accession>S9SJI5</accession>
<proteinExistence type="inferred from homology"/>
<dbReference type="InterPro" id="IPR008969">
    <property type="entry name" value="CarboxyPept-like_regulatory"/>
</dbReference>
<evidence type="ECO:0000256" key="2">
    <source>
        <dbReference type="SAM" id="MobiDB-lite"/>
    </source>
</evidence>
<dbReference type="Proteomes" id="UP000015344">
    <property type="component" value="Unassembled WGS sequence"/>
</dbReference>
<dbReference type="AlphaFoldDB" id="S9SJI5"/>
<evidence type="ECO:0000259" key="4">
    <source>
        <dbReference type="PROSITE" id="PS51127"/>
    </source>
</evidence>
<gene>
    <name evidence="5" type="ORF">PAALTS15_25984</name>
</gene>
<dbReference type="Pfam" id="PF13620">
    <property type="entry name" value="CarboxypepD_reg"/>
    <property type="match status" value="1"/>
</dbReference>
<dbReference type="eggNOG" id="COG4932">
    <property type="taxonomic scope" value="Bacteria"/>
</dbReference>
<feature type="compositionally biased region" description="Low complexity" evidence="2">
    <location>
        <begin position="528"/>
        <end position="539"/>
    </location>
</feature>
<keyword evidence="3" id="KW-1133">Transmembrane helix</keyword>
<feature type="domain" description="Big-1" evidence="4">
    <location>
        <begin position="121"/>
        <end position="219"/>
    </location>
</feature>
<dbReference type="NCBIfam" id="TIGR01167">
    <property type="entry name" value="LPXTG_anchor"/>
    <property type="match status" value="1"/>
</dbReference>
<evidence type="ECO:0000256" key="3">
    <source>
        <dbReference type="SAM" id="Phobius"/>
    </source>
</evidence>
<dbReference type="SUPFAM" id="SSF49478">
    <property type="entry name" value="Cna protein B-type domain"/>
    <property type="match status" value="1"/>
</dbReference>
<dbReference type="EMBL" id="ATMT01000099">
    <property type="protein sequence ID" value="EPY04243.1"/>
    <property type="molecule type" value="Genomic_DNA"/>
</dbReference>
<comment type="similarity">
    <text evidence="1">Belongs to the intimin/invasin family.</text>
</comment>
<dbReference type="Gene3D" id="2.60.40.1120">
    <property type="entry name" value="Carboxypeptidase-like, regulatory domain"/>
    <property type="match status" value="2"/>
</dbReference>
<feature type="region of interest" description="Disordered" evidence="2">
    <location>
        <begin position="523"/>
        <end position="679"/>
    </location>
</feature>
<organism evidence="5 6">
    <name type="scientific">Paenibacillus alvei TS-15</name>
    <dbReference type="NCBI Taxonomy" id="1117108"/>
    <lineage>
        <taxon>Bacteria</taxon>
        <taxon>Bacillati</taxon>
        <taxon>Bacillota</taxon>
        <taxon>Bacilli</taxon>
        <taxon>Bacillales</taxon>
        <taxon>Paenibacillaceae</taxon>
        <taxon>Paenibacillus</taxon>
    </lineage>
</organism>